<keyword evidence="1" id="KW-0472">Membrane</keyword>
<comment type="caution">
    <text evidence="2">The sequence shown here is derived from an EMBL/GenBank/DDBJ whole genome shotgun (WGS) entry which is preliminary data.</text>
</comment>
<proteinExistence type="predicted"/>
<keyword evidence="1" id="KW-1133">Transmembrane helix</keyword>
<gene>
    <name evidence="2" type="ORF">C5467_22860</name>
</gene>
<feature type="non-terminal residue" evidence="2">
    <location>
        <position position="231"/>
    </location>
</feature>
<name>A0A4R4IU97_9GAMM</name>
<evidence type="ECO:0000256" key="1">
    <source>
        <dbReference type="SAM" id="Phobius"/>
    </source>
</evidence>
<dbReference type="EMBL" id="PUJY01000078">
    <property type="protein sequence ID" value="TDB44162.1"/>
    <property type="molecule type" value="Genomic_DNA"/>
</dbReference>
<feature type="transmembrane region" description="Helical" evidence="1">
    <location>
        <begin position="12"/>
        <end position="31"/>
    </location>
</feature>
<sequence length="231" mass="26534">MFKAFITRNLGVGLVTGLIALVLGGLLSFWGDRVGLSTQAVKIIVWIVSMVGVVWWLNLFRDCKQRLRVQDIAAKASGTDALLSEAPSYFQMLQYHVRRRYGFFWRRKVRILMLMGQREQVEAIAPGLTHQHWLEGESNLLLWGGSLQVTPDAAQLQALRKLRRRRPLDGVVWVMTEDQLGQQAQIDTAVRMLEKQGRQLGWQAPLYVWNVRHSPWDQRDRPTQTVGCFLP</sequence>
<organism evidence="2 3">
    <name type="scientific">Photorhabdus khanii subsp. guanajuatensis</name>
    <dbReference type="NCBI Taxonomy" id="2100166"/>
    <lineage>
        <taxon>Bacteria</taxon>
        <taxon>Pseudomonadati</taxon>
        <taxon>Pseudomonadota</taxon>
        <taxon>Gammaproteobacteria</taxon>
        <taxon>Enterobacterales</taxon>
        <taxon>Morganellaceae</taxon>
        <taxon>Photorhabdus</taxon>
    </lineage>
</organism>
<accession>A0A4R4IU97</accession>
<dbReference type="Proteomes" id="UP000295598">
    <property type="component" value="Unassembled WGS sequence"/>
</dbReference>
<dbReference type="AlphaFoldDB" id="A0A4R4IU97"/>
<feature type="transmembrane region" description="Helical" evidence="1">
    <location>
        <begin position="43"/>
        <end position="60"/>
    </location>
</feature>
<reference evidence="2 3" key="1">
    <citation type="journal article" date="2019" name="Int. J. Syst. Evol. Microbiol.">
        <title>Photorhabdus khanii subsp. guanajuatensis subsp. nov., isolated from Heterorhabditis atacamensis, and Photorhabdus luminescens subsp. mexicana subsp. nov., isolated from Heterorhabditis mexicana entomopathogenic nematodes.</title>
        <authorList>
            <person name="Machado R.A.R."/>
            <person name="Bruno P."/>
            <person name="Arce C.C.M."/>
            <person name="Liechti N."/>
            <person name="Kohler A."/>
            <person name="Bernal J."/>
            <person name="Bruggmann R."/>
            <person name="Turlings T.C.J."/>
        </authorList>
    </citation>
    <scope>NUCLEOTIDE SEQUENCE [LARGE SCALE GENOMIC DNA]</scope>
    <source>
        <strain evidence="2 3">MEX20-17</strain>
    </source>
</reference>
<evidence type="ECO:0000313" key="2">
    <source>
        <dbReference type="EMBL" id="TDB44162.1"/>
    </source>
</evidence>
<protein>
    <submittedName>
        <fullName evidence="2">Type VI secretion protein VasK</fullName>
    </submittedName>
</protein>
<keyword evidence="1" id="KW-0812">Transmembrane</keyword>
<evidence type="ECO:0000313" key="3">
    <source>
        <dbReference type="Proteomes" id="UP000295598"/>
    </source>
</evidence>